<dbReference type="EMBL" id="WJPM01000001">
    <property type="protein sequence ID" value="MRH73386.1"/>
    <property type="molecule type" value="Genomic_DNA"/>
</dbReference>
<reference evidence="2" key="2">
    <citation type="journal article" date="2020" name="Plant Dis.">
        <title>A Grain Rot of Rice in Iran Caused by a Xanthomonas Strain Closely Related to X. sacchari.</title>
        <authorList>
            <person name="Mirghasempour S.A."/>
            <person name="Huang S."/>
            <person name="Studholme D.J."/>
            <person name="Brady C.L."/>
        </authorList>
    </citation>
    <scope>NUCLEOTIDE SEQUENCE</scope>
    <source>
        <strain evidence="2">SAM114</strain>
    </source>
</reference>
<dbReference type="Proteomes" id="UP000439314">
    <property type="component" value="Unassembled WGS sequence"/>
</dbReference>
<dbReference type="RefSeq" id="WP_153750326.1">
    <property type="nucleotide sequence ID" value="NZ_WJPM01000001.1"/>
</dbReference>
<sequence>MGWSIGYDEQWQRDIGYGVPAYCDHPGCDAEIDRGLGHICEDPQCACGKFYCAQHRYDTTAHNHDAPPSREHPLWIEHVLTHSSWQKCRDQNPAKVAPLAAAASASAPEGGSHG</sequence>
<dbReference type="AlphaFoldDB" id="A0A6N7Q3K4"/>
<gene>
    <name evidence="1" type="ORF">GIY21_00790</name>
    <name evidence="2" type="ORF">GIY22_01980</name>
</gene>
<evidence type="ECO:0000313" key="4">
    <source>
        <dbReference type="Proteomes" id="UP000439314"/>
    </source>
</evidence>
<evidence type="ECO:0000313" key="3">
    <source>
        <dbReference type="Proteomes" id="UP000437931"/>
    </source>
</evidence>
<evidence type="ECO:0000313" key="2">
    <source>
        <dbReference type="EMBL" id="MRH73386.1"/>
    </source>
</evidence>
<comment type="caution">
    <text evidence="1">The sequence shown here is derived from an EMBL/GenBank/DDBJ whole genome shotgun (WGS) entry which is preliminary data.</text>
</comment>
<keyword evidence="3" id="KW-1185">Reference proteome</keyword>
<dbReference type="EMBL" id="WJPN01000001">
    <property type="protein sequence ID" value="MRG98823.1"/>
    <property type="molecule type" value="Genomic_DNA"/>
</dbReference>
<evidence type="ECO:0008006" key="5">
    <source>
        <dbReference type="Google" id="ProtNLM"/>
    </source>
</evidence>
<evidence type="ECO:0000313" key="1">
    <source>
        <dbReference type="EMBL" id="MRG98823.1"/>
    </source>
</evidence>
<reference evidence="3 4" key="1">
    <citation type="submission" date="2019-11" db="EMBL/GenBank/DDBJ databases">
        <title>First report of rice panicle blight caused by Xanthomonas sp. in Iran.</title>
        <authorList>
            <person name="Mirghasempour S.A."/>
            <person name="Huang S."/>
            <person name="Brady C.L."/>
            <person name="Studholme D.J."/>
        </authorList>
    </citation>
    <scope>NUCLEOTIDE SEQUENCE [LARGE SCALE GENOMIC DNA]</scope>
    <source>
        <strain evidence="1 4">ASD011</strain>
        <strain evidence="3">SAM114</strain>
    </source>
</reference>
<name>A0A6N7Q3K4_9XANT</name>
<proteinExistence type="predicted"/>
<accession>A0A6N7Q3K4</accession>
<protein>
    <recommendedName>
        <fullName evidence="5">AN1-type domain-containing protein</fullName>
    </recommendedName>
</protein>
<organism evidence="1 4">
    <name type="scientific">Xanthomonas sontii</name>
    <dbReference type="NCBI Taxonomy" id="2650745"/>
    <lineage>
        <taxon>Bacteria</taxon>
        <taxon>Pseudomonadati</taxon>
        <taxon>Pseudomonadota</taxon>
        <taxon>Gammaproteobacteria</taxon>
        <taxon>Lysobacterales</taxon>
        <taxon>Lysobacteraceae</taxon>
        <taxon>Xanthomonas</taxon>
    </lineage>
</organism>
<dbReference type="Proteomes" id="UP000437931">
    <property type="component" value="Unassembled WGS sequence"/>
</dbReference>